<proteinExistence type="predicted"/>
<reference evidence="2" key="1">
    <citation type="submission" date="2020-08" db="EMBL/GenBank/DDBJ databases">
        <title>Genome public.</title>
        <authorList>
            <person name="Liu C."/>
            <person name="Sun Q."/>
        </authorList>
    </citation>
    <scope>NUCLEOTIDE SEQUENCE</scope>
    <source>
        <strain evidence="2">N12</strain>
    </source>
</reference>
<evidence type="ECO:0000256" key="1">
    <source>
        <dbReference type="SAM" id="SignalP"/>
    </source>
</evidence>
<keyword evidence="1" id="KW-0732">Signal</keyword>
<accession>A0A926F3B4</accession>
<sequence length="847" mass="92434">MKRLLLSSILLCIVFGIYAQTTVETALPFEEGTVSFTFESSTGQNTVYYVYTAPAEQGKLLTVQTANGSATITLSEDGTYSTMISGINSGNVRIFPIKKGQKVYLAAGVYNESTVNFTAVLKDADVEGGATCGDAISATESDFFVPSYYDSKTYQTKPTFLSYACIDSGLLEMTFGSYPASLVVHEGCEGASESLAITNIGSKYVAKYAVETGKNYIVEVSLYSTPAMASFKLTHPTEGTSCDMPFIGKENNNVLPKATGKYWYQYTVGKNGFMLLASDNGLPGGNISIYKTCSDYSPYASIDGYFAIRCKVDAGATYLICIERADETGSDEMFDITVEDPKMGDSTESPIIIEAGSYTVPQYDGTYYYKVNVPEGDSRFLIVDAKAANLQNSNTSVKLYTLDNLYTPIAQGKDFIKNEVAGNTSYMIVWSCSEGLNSYSFTISYENIAQGDICSNPLPAKTGQNDLSVGAVKYCQYKTTKDGWLLIDTDITVGVSFPKSCQGYGDYDAVKVGTITKMEVTTGVDYLIKFDNIEEATHFTLSEEVYKEGESCSMAIPVEAGDTPLPENVLNHWYKYTATQDGKVTVTADILYEQSADSRKSSSVFVKSGDCSAYPVNITQTNSDGTWFEGQFVVEKDDVLLINIVTCSVQADKKLTLAIRDLLPGEACSLPIALTPGEVTFQEATRSNPVWYAISLQPGDFKVASANDFTLSLFKECNETTPLAQSNYYYDSTGESNSEYRLEYEVTAAGTYVLKLEMSYANTIVNVSGSAIVTGLDPISEGKYPVRVENNAIIVNPGDQSVNIDIYDFSGKKIQSRCISSYTSFIVPEGFYIIKIGNYIRKVIVRN</sequence>
<protein>
    <submittedName>
        <fullName evidence="2">T9SS type A sorting domain-containing protein</fullName>
    </submittedName>
</protein>
<feature type="chain" id="PRO_5040651068" evidence="1">
    <location>
        <begin position="20"/>
        <end position="847"/>
    </location>
</feature>
<comment type="caution">
    <text evidence="2">The sequence shown here is derived from an EMBL/GenBank/DDBJ whole genome shotgun (WGS) entry which is preliminary data.</text>
</comment>
<organism evidence="2 4">
    <name type="scientific">Jilunia laotingensis</name>
    <dbReference type="NCBI Taxonomy" id="2763675"/>
    <lineage>
        <taxon>Bacteria</taxon>
        <taxon>Pseudomonadati</taxon>
        <taxon>Bacteroidota</taxon>
        <taxon>Bacteroidia</taxon>
        <taxon>Bacteroidales</taxon>
        <taxon>Bacteroidaceae</taxon>
        <taxon>Jilunia</taxon>
    </lineage>
</organism>
<gene>
    <name evidence="2" type="ORF">H8744_08240</name>
    <name evidence="3" type="ORF">H8744_10465</name>
</gene>
<dbReference type="EMBL" id="JACRTF010000001">
    <property type="protein sequence ID" value="MBC8593658.1"/>
    <property type="molecule type" value="Genomic_DNA"/>
</dbReference>
<dbReference type="Proteomes" id="UP000651085">
    <property type="component" value="Unassembled WGS sequence"/>
</dbReference>
<evidence type="ECO:0000313" key="4">
    <source>
        <dbReference type="Proteomes" id="UP000651085"/>
    </source>
</evidence>
<feature type="signal peptide" evidence="1">
    <location>
        <begin position="1"/>
        <end position="19"/>
    </location>
</feature>
<evidence type="ECO:0000313" key="2">
    <source>
        <dbReference type="EMBL" id="MBC8593240.1"/>
    </source>
</evidence>
<keyword evidence="4" id="KW-1185">Reference proteome</keyword>
<dbReference type="RefSeq" id="WP_262434384.1">
    <property type="nucleotide sequence ID" value="NZ_JACRTF010000001.1"/>
</dbReference>
<evidence type="ECO:0000313" key="3">
    <source>
        <dbReference type="EMBL" id="MBC8593658.1"/>
    </source>
</evidence>
<dbReference type="EMBL" id="JACRTF010000001">
    <property type="protein sequence ID" value="MBC8593240.1"/>
    <property type="molecule type" value="Genomic_DNA"/>
</dbReference>
<name>A0A926F3B4_9BACT</name>
<dbReference type="AlphaFoldDB" id="A0A926F3B4"/>